<evidence type="ECO:0000256" key="1">
    <source>
        <dbReference type="ARBA" id="ARBA00022741"/>
    </source>
</evidence>
<dbReference type="GO" id="GO:0006003">
    <property type="term" value="P:fructose 2,6-bisphosphate metabolic process"/>
    <property type="evidence" value="ECO:0007669"/>
    <property type="project" value="InterPro"/>
</dbReference>
<dbReference type="InterPro" id="IPR027417">
    <property type="entry name" value="P-loop_NTPase"/>
</dbReference>
<dbReference type="Pfam" id="PF00300">
    <property type="entry name" value="His_Phos_1"/>
    <property type="match status" value="1"/>
</dbReference>
<dbReference type="FunFam" id="3.40.50.1240:FF:000031">
    <property type="entry name" value="6-phosphofructo-2-kinase/fructose-2, 6-bisphosphatase"/>
    <property type="match status" value="1"/>
</dbReference>
<dbReference type="InterPro" id="IPR029033">
    <property type="entry name" value="His_PPase_superfam"/>
</dbReference>
<dbReference type="PANTHER" id="PTHR10606">
    <property type="entry name" value="6-PHOSPHOFRUCTO-2-KINASE/FRUCTOSE-2,6-BISPHOSPHATASE"/>
    <property type="match status" value="1"/>
</dbReference>
<dbReference type="PIRSF" id="PIRSF000709">
    <property type="entry name" value="6PFK_2-Ptase"/>
    <property type="match status" value="1"/>
</dbReference>
<evidence type="ECO:0000256" key="3">
    <source>
        <dbReference type="SAM" id="MobiDB-lite"/>
    </source>
</evidence>
<dbReference type="Gene3D" id="3.40.50.300">
    <property type="entry name" value="P-loop containing nucleotide triphosphate hydrolases"/>
    <property type="match status" value="1"/>
</dbReference>
<dbReference type="OrthoDB" id="267323at2759"/>
<dbReference type="GO" id="GO:0003873">
    <property type="term" value="F:6-phosphofructo-2-kinase activity"/>
    <property type="evidence" value="ECO:0007669"/>
    <property type="project" value="InterPro"/>
</dbReference>
<keyword evidence="5" id="KW-0808">Transferase</keyword>
<dbReference type="Proteomes" id="UP000285405">
    <property type="component" value="Unassembled WGS sequence"/>
</dbReference>
<dbReference type="Gene3D" id="3.40.50.1240">
    <property type="entry name" value="Phosphoglycerate mutase-like"/>
    <property type="match status" value="1"/>
</dbReference>
<reference evidence="5 6" key="1">
    <citation type="journal article" date="2018" name="BMC Genomics">
        <title>Comparative genome analyses reveal sequence features reflecting distinct modes of host-adaptation between dicot and monocot powdery mildew.</title>
        <authorList>
            <person name="Wu Y."/>
            <person name="Ma X."/>
            <person name="Pan Z."/>
            <person name="Kale S.D."/>
            <person name="Song Y."/>
            <person name="King H."/>
            <person name="Zhang Q."/>
            <person name="Presley C."/>
            <person name="Deng X."/>
            <person name="Wei C.I."/>
            <person name="Xiao S."/>
        </authorList>
    </citation>
    <scope>NUCLEOTIDE SEQUENCE [LARGE SCALE GENOMIC DNA]</scope>
    <source>
        <strain evidence="5">UCSC1</strain>
    </source>
</reference>
<evidence type="ECO:0000259" key="4">
    <source>
        <dbReference type="Pfam" id="PF01591"/>
    </source>
</evidence>
<name>A0A420IXX2_9PEZI</name>
<feature type="domain" description="6-phosphofructo-2-kinase" evidence="4">
    <location>
        <begin position="131"/>
        <end position="350"/>
    </location>
</feature>
<dbReference type="EMBL" id="MCBR01004714">
    <property type="protein sequence ID" value="RKF79406.1"/>
    <property type="molecule type" value="Genomic_DNA"/>
</dbReference>
<dbReference type="InterPro" id="IPR013078">
    <property type="entry name" value="His_Pase_superF_clade-1"/>
</dbReference>
<organism evidence="5 6">
    <name type="scientific">Golovinomyces cichoracearum</name>
    <dbReference type="NCBI Taxonomy" id="62708"/>
    <lineage>
        <taxon>Eukaryota</taxon>
        <taxon>Fungi</taxon>
        <taxon>Dikarya</taxon>
        <taxon>Ascomycota</taxon>
        <taxon>Pezizomycotina</taxon>
        <taxon>Leotiomycetes</taxon>
        <taxon>Erysiphales</taxon>
        <taxon>Erysiphaceae</taxon>
        <taxon>Golovinomyces</taxon>
    </lineage>
</organism>
<dbReference type="GO" id="GO:0005524">
    <property type="term" value="F:ATP binding"/>
    <property type="evidence" value="ECO:0007669"/>
    <property type="project" value="UniProtKB-KW"/>
</dbReference>
<feature type="region of interest" description="Disordered" evidence="3">
    <location>
        <begin position="1"/>
        <end position="24"/>
    </location>
</feature>
<comment type="caution">
    <text evidence="5">The sequence shown here is derived from an EMBL/GenBank/DDBJ whole genome shotgun (WGS) entry which is preliminary data.</text>
</comment>
<accession>A0A420IXX2</accession>
<feature type="compositionally biased region" description="Basic and acidic residues" evidence="3">
    <location>
        <begin position="599"/>
        <end position="608"/>
    </location>
</feature>
<dbReference type="SUPFAM" id="SSF53254">
    <property type="entry name" value="Phosphoglycerate mutase-like"/>
    <property type="match status" value="1"/>
</dbReference>
<dbReference type="FunFam" id="3.40.50.300:FF:001280">
    <property type="entry name" value="Related to 6-phosphofructo-2-kinase"/>
    <property type="match status" value="1"/>
</dbReference>
<dbReference type="InterPro" id="IPR013079">
    <property type="entry name" value="6Phosfructo_kin"/>
</dbReference>
<proteinExistence type="predicted"/>
<dbReference type="PRINTS" id="PR00991">
    <property type="entry name" value="6PFRUCTKNASE"/>
</dbReference>
<dbReference type="GO" id="GO:0006000">
    <property type="term" value="P:fructose metabolic process"/>
    <property type="evidence" value="ECO:0007669"/>
    <property type="project" value="InterPro"/>
</dbReference>
<dbReference type="GO" id="GO:0005829">
    <property type="term" value="C:cytosol"/>
    <property type="evidence" value="ECO:0007669"/>
    <property type="project" value="TreeGrafter"/>
</dbReference>
<keyword evidence="2" id="KW-0067">ATP-binding</keyword>
<dbReference type="GO" id="GO:0004331">
    <property type="term" value="F:fructose-2,6-bisphosphate 2-phosphatase activity"/>
    <property type="evidence" value="ECO:0007669"/>
    <property type="project" value="TreeGrafter"/>
</dbReference>
<gene>
    <name evidence="5" type="ORF">GcC1_047025</name>
</gene>
<dbReference type="PANTHER" id="PTHR10606:SF39">
    <property type="entry name" value="6-PHOSPHOFRUCTO-2-KINASE_FRUCTOSE-2,6-BISPHOSPHATASE YLR345W-RELATED"/>
    <property type="match status" value="1"/>
</dbReference>
<keyword evidence="1" id="KW-0547">Nucleotide-binding</keyword>
<feature type="compositionally biased region" description="Polar residues" evidence="3">
    <location>
        <begin position="586"/>
        <end position="598"/>
    </location>
</feature>
<protein>
    <submittedName>
        <fullName evidence="5">Putative 6-phosphofructo-2-kinase/fructose-2,6-bisphosphatase</fullName>
    </submittedName>
</protein>
<dbReference type="InterPro" id="IPR003094">
    <property type="entry name" value="6Pfruct_kin"/>
</dbReference>
<evidence type="ECO:0000256" key="2">
    <source>
        <dbReference type="ARBA" id="ARBA00022840"/>
    </source>
</evidence>
<feature type="compositionally biased region" description="Polar residues" evidence="3">
    <location>
        <begin position="10"/>
        <end position="22"/>
    </location>
</feature>
<feature type="region of interest" description="Disordered" evidence="3">
    <location>
        <begin position="586"/>
        <end position="608"/>
    </location>
</feature>
<dbReference type="Pfam" id="PF01591">
    <property type="entry name" value="6PF2K"/>
    <property type="match status" value="1"/>
</dbReference>
<dbReference type="AlphaFoldDB" id="A0A420IXX2"/>
<dbReference type="SUPFAM" id="SSF52540">
    <property type="entry name" value="P-loop containing nucleoside triphosphate hydrolases"/>
    <property type="match status" value="1"/>
</dbReference>
<evidence type="ECO:0000313" key="5">
    <source>
        <dbReference type="EMBL" id="RKF79406.1"/>
    </source>
</evidence>
<evidence type="ECO:0000313" key="6">
    <source>
        <dbReference type="Proteomes" id="UP000285405"/>
    </source>
</evidence>
<keyword evidence="5" id="KW-0418">Kinase</keyword>
<sequence>MESDTDRKTNNGPESNGKSASQVPHRCVVSFAPETQQMDHLEPVEHQRFETPTTIFSRPELAESFISKMESEKISSVYRGLLSDIDPSTSEISANSPRYRRRSSTFIDGIHDIRDDKTCSSLAPAQLYSTESGRLFHSGRIVIVLVGLPARGKTHISVSISRYLQWLGVKTRIFHLGDYRRATIGENKDVPDDYFFVNASAKSVILRQKILEKCRQDLYSWIDDENGQVAIYDAVNPHSSGRRLLAMEFAQRNVQTLFLESYVTDQRILAENARNVKINSPDFQGMDVDEAAQLYLKRIDMKIPHFETMTENELNYIKMINAGESIQYNNVSFGYLSYRIVFYLMNLHIKRRAIFFTREGTSGDEDLDKVDASLSEEGVEYSRKMTKALLTHREAERAAAIAQGENTVMRTLTVWTSTRKLSLETAIPLKEQGFTVRQRSQMSQLNPGVFGNLNEITICQKYPDEAAKHDADPYHHRYPRAESYHDLAVRLEPIILELEREENDLLIIAHESVLRVLYGYLMACDATYIPTLDFPRNRILEVIPASYQNEAKIIQIPDFTCHETPRTSKECSTSVPSIIFESLPRTNATESSSQNPTTHLEEHPLSLV</sequence>